<evidence type="ECO:0000313" key="3">
    <source>
        <dbReference type="Proteomes" id="UP000596660"/>
    </source>
</evidence>
<dbReference type="InterPro" id="IPR012337">
    <property type="entry name" value="RNaseH-like_sf"/>
</dbReference>
<reference evidence="2" key="1">
    <citation type="journal article" date="2017" name="Nature">
        <title>The genome of Chenopodium quinoa.</title>
        <authorList>
            <person name="Jarvis D.E."/>
            <person name="Ho Y.S."/>
            <person name="Lightfoot D.J."/>
            <person name="Schmoeckel S.M."/>
            <person name="Li B."/>
            <person name="Borm T.J.A."/>
            <person name="Ohyanagi H."/>
            <person name="Mineta K."/>
            <person name="Michell C.T."/>
            <person name="Saber N."/>
            <person name="Kharbatia N.M."/>
            <person name="Rupper R.R."/>
            <person name="Sharp A.R."/>
            <person name="Dally N."/>
            <person name="Boughton B.A."/>
            <person name="Woo Y.H."/>
            <person name="Gao G."/>
            <person name="Schijlen E.G.W.M."/>
            <person name="Guo X."/>
            <person name="Momin A.A."/>
            <person name="Negrao S."/>
            <person name="Al-Babili S."/>
            <person name="Gehring C."/>
            <person name="Roessner U."/>
            <person name="Jung C."/>
            <person name="Murphy K."/>
            <person name="Arold S.T."/>
            <person name="Gojobori T."/>
            <person name="van der Linden C.G."/>
            <person name="van Loo E.N."/>
            <person name="Jellen E.N."/>
            <person name="Maughan P.J."/>
            <person name="Tester M."/>
        </authorList>
    </citation>
    <scope>NUCLEOTIDE SEQUENCE [LARGE SCALE GENOMIC DNA]</scope>
    <source>
        <strain evidence="2">cv. PI 614886</strain>
    </source>
</reference>
<keyword evidence="3" id="KW-1185">Reference proteome</keyword>
<evidence type="ECO:0000259" key="1">
    <source>
        <dbReference type="Pfam" id="PF05699"/>
    </source>
</evidence>
<reference evidence="2" key="2">
    <citation type="submission" date="2021-03" db="UniProtKB">
        <authorList>
            <consortium name="EnsemblPlants"/>
        </authorList>
    </citation>
    <scope>IDENTIFICATION</scope>
</reference>
<feature type="domain" description="HAT C-terminal dimerisation" evidence="1">
    <location>
        <begin position="36"/>
        <end position="117"/>
    </location>
</feature>
<dbReference type="SUPFAM" id="SSF53098">
    <property type="entry name" value="Ribonuclease H-like"/>
    <property type="match status" value="1"/>
</dbReference>
<dbReference type="Gramene" id="AUR62011468-RA">
    <property type="protein sequence ID" value="AUR62011468-RA:cds"/>
    <property type="gene ID" value="AUR62011468"/>
</dbReference>
<organism evidence="2 3">
    <name type="scientific">Chenopodium quinoa</name>
    <name type="common">Quinoa</name>
    <dbReference type="NCBI Taxonomy" id="63459"/>
    <lineage>
        <taxon>Eukaryota</taxon>
        <taxon>Viridiplantae</taxon>
        <taxon>Streptophyta</taxon>
        <taxon>Embryophyta</taxon>
        <taxon>Tracheophyta</taxon>
        <taxon>Spermatophyta</taxon>
        <taxon>Magnoliopsida</taxon>
        <taxon>eudicotyledons</taxon>
        <taxon>Gunneridae</taxon>
        <taxon>Pentapetalae</taxon>
        <taxon>Caryophyllales</taxon>
        <taxon>Chenopodiaceae</taxon>
        <taxon>Chenopodioideae</taxon>
        <taxon>Atripliceae</taxon>
        <taxon>Chenopodium</taxon>
    </lineage>
</organism>
<proteinExistence type="predicted"/>
<dbReference type="Proteomes" id="UP000596660">
    <property type="component" value="Unplaced"/>
</dbReference>
<evidence type="ECO:0000313" key="2">
    <source>
        <dbReference type="EnsemblPlants" id="AUR62011468-RA:cds"/>
    </source>
</evidence>
<accession>A0A803LE62</accession>
<protein>
    <recommendedName>
        <fullName evidence="1">HAT C-terminal dimerisation domain-containing protein</fullName>
    </recommendedName>
</protein>
<dbReference type="InterPro" id="IPR008906">
    <property type="entry name" value="HATC_C_dom"/>
</dbReference>
<dbReference type="Pfam" id="PF05699">
    <property type="entry name" value="Dimer_Tnp_hAT"/>
    <property type="match status" value="1"/>
</dbReference>
<sequence>MMSSEEDMEIDHSPRSKLLMKILKKPRASPSKTAQLDEYLFFRQFISRDESILQWWKKNDGVFSILSKVAKDILCIPTSMAALESTFSTGEGERVLDEQWLKFQPREIQACICKRDWDMAENRAQQLHLQQINNDDSWMMMDTSDSETEGT</sequence>
<dbReference type="PANTHER" id="PTHR23272">
    <property type="entry name" value="BED FINGER-RELATED"/>
    <property type="match status" value="1"/>
</dbReference>
<dbReference type="EnsemblPlants" id="AUR62011468-RA">
    <property type="protein sequence ID" value="AUR62011468-RA:cds"/>
    <property type="gene ID" value="AUR62011468"/>
</dbReference>
<dbReference type="GO" id="GO:0046983">
    <property type="term" value="F:protein dimerization activity"/>
    <property type="evidence" value="ECO:0007669"/>
    <property type="project" value="InterPro"/>
</dbReference>
<name>A0A803LE62_CHEQI</name>
<dbReference type="AlphaFoldDB" id="A0A803LE62"/>
<dbReference type="OMA" id="IQACICK"/>